<proteinExistence type="inferred from homology"/>
<dbReference type="GO" id="GO:0015562">
    <property type="term" value="F:efflux transmembrane transporter activity"/>
    <property type="evidence" value="ECO:0007669"/>
    <property type="project" value="InterPro"/>
</dbReference>
<dbReference type="PANTHER" id="PTHR30026">
    <property type="entry name" value="OUTER MEMBRANE PROTEIN TOLC"/>
    <property type="match status" value="1"/>
</dbReference>
<dbReference type="STRING" id="991.IW20_15365"/>
<keyword evidence="4" id="KW-1134">Transmembrane beta strand</keyword>
<evidence type="ECO:0000256" key="2">
    <source>
        <dbReference type="ARBA" id="ARBA00007613"/>
    </source>
</evidence>
<dbReference type="GO" id="GO:0015288">
    <property type="term" value="F:porin activity"/>
    <property type="evidence" value="ECO:0007669"/>
    <property type="project" value="TreeGrafter"/>
</dbReference>
<keyword evidence="12" id="KW-1185">Reference proteome</keyword>
<comment type="subcellular location">
    <subcellularLocation>
        <location evidence="1">Cell outer membrane</location>
    </subcellularLocation>
</comment>
<reference evidence="10 12" key="2">
    <citation type="submission" date="2016-11" db="EMBL/GenBank/DDBJ databases">
        <title>Whole genomes of Flavobacteriaceae.</title>
        <authorList>
            <person name="Stine C."/>
            <person name="Li C."/>
            <person name="Tadesse D."/>
        </authorList>
    </citation>
    <scope>NUCLEOTIDE SEQUENCE [LARGE SCALE GENOMIC DNA]</scope>
    <source>
        <strain evidence="10 12">ATCC 29551</strain>
    </source>
</reference>
<dbReference type="eggNOG" id="COG1538">
    <property type="taxonomic scope" value="Bacteria"/>
</dbReference>
<comment type="similarity">
    <text evidence="2">Belongs to the outer membrane factor (OMF) (TC 1.B.17) family.</text>
</comment>
<feature type="chain" id="PRO_5001802533" evidence="8">
    <location>
        <begin position="24"/>
        <end position="449"/>
    </location>
</feature>
<dbReference type="GO" id="GO:1990281">
    <property type="term" value="C:efflux pump complex"/>
    <property type="evidence" value="ECO:0007669"/>
    <property type="project" value="TreeGrafter"/>
</dbReference>
<organism evidence="9 11">
    <name type="scientific">Flavobacterium hydatis</name>
    <name type="common">Cytophaga aquatilis</name>
    <dbReference type="NCBI Taxonomy" id="991"/>
    <lineage>
        <taxon>Bacteria</taxon>
        <taxon>Pseudomonadati</taxon>
        <taxon>Bacteroidota</taxon>
        <taxon>Flavobacteriia</taxon>
        <taxon>Flavobacteriales</taxon>
        <taxon>Flavobacteriaceae</taxon>
        <taxon>Flavobacterium</taxon>
    </lineage>
</organism>
<dbReference type="RefSeq" id="WP_035624247.1">
    <property type="nucleotide sequence ID" value="NZ_JBEWQG010000047.1"/>
</dbReference>
<gene>
    <name evidence="10" type="ORF">B0A62_16565</name>
    <name evidence="9" type="ORF">IW20_15365</name>
</gene>
<evidence type="ECO:0000256" key="4">
    <source>
        <dbReference type="ARBA" id="ARBA00022452"/>
    </source>
</evidence>
<dbReference type="PANTHER" id="PTHR30026:SF20">
    <property type="entry name" value="OUTER MEMBRANE PROTEIN TOLC"/>
    <property type="match status" value="1"/>
</dbReference>
<comment type="caution">
    <text evidence="9">The sequence shown here is derived from an EMBL/GenBank/DDBJ whole genome shotgun (WGS) entry which is preliminary data.</text>
</comment>
<evidence type="ECO:0000256" key="6">
    <source>
        <dbReference type="ARBA" id="ARBA00023136"/>
    </source>
</evidence>
<protein>
    <submittedName>
        <fullName evidence="9">Transporter</fullName>
    </submittedName>
</protein>
<dbReference type="InterPro" id="IPR003423">
    <property type="entry name" value="OMP_efflux"/>
</dbReference>
<evidence type="ECO:0000313" key="11">
    <source>
        <dbReference type="Proteomes" id="UP000028712"/>
    </source>
</evidence>
<dbReference type="Gene3D" id="1.20.1600.10">
    <property type="entry name" value="Outer membrane efflux proteins (OEP)"/>
    <property type="match status" value="1"/>
</dbReference>
<dbReference type="Pfam" id="PF02321">
    <property type="entry name" value="OEP"/>
    <property type="match status" value="1"/>
</dbReference>
<accession>A0A086AEC9</accession>
<evidence type="ECO:0000313" key="9">
    <source>
        <dbReference type="EMBL" id="KFF15043.1"/>
    </source>
</evidence>
<dbReference type="InterPro" id="IPR051906">
    <property type="entry name" value="TolC-like"/>
</dbReference>
<name>A0A086AEC9_FLAHY</name>
<evidence type="ECO:0000256" key="8">
    <source>
        <dbReference type="SAM" id="SignalP"/>
    </source>
</evidence>
<dbReference type="EMBL" id="MUGY01000024">
    <property type="protein sequence ID" value="OXA92063.1"/>
    <property type="molecule type" value="Genomic_DNA"/>
</dbReference>
<evidence type="ECO:0000313" key="10">
    <source>
        <dbReference type="EMBL" id="OXA92063.1"/>
    </source>
</evidence>
<feature type="signal peptide" evidence="8">
    <location>
        <begin position="1"/>
        <end position="23"/>
    </location>
</feature>
<keyword evidence="6" id="KW-0472">Membrane</keyword>
<dbReference type="EMBL" id="JPRM01000024">
    <property type="protein sequence ID" value="KFF15043.1"/>
    <property type="molecule type" value="Genomic_DNA"/>
</dbReference>
<evidence type="ECO:0000256" key="5">
    <source>
        <dbReference type="ARBA" id="ARBA00022692"/>
    </source>
</evidence>
<dbReference type="Proteomes" id="UP000028712">
    <property type="component" value="Unassembled WGS sequence"/>
</dbReference>
<keyword evidence="3" id="KW-0813">Transport</keyword>
<dbReference type="OrthoDB" id="367883at2"/>
<sequence>MKTNILHIVTALLLLSSANAVHAQKKKLTLTDALEMAKQGNKALQVQILEEINAKEITRETKGGLLPSISANAGYSHYFDRQVIFLPGSFVGTNKAVQDFAVGGRNTYNAYVSLYQPIFAPATHQLTKASKINEKIQDEKTADLKSRVALQVSSRYLNILMMNRQLGLLEQSHQRNIKALQDSKSLFAQGRGLKSDTLRSFIAVANLKSSVSYLKNNIEVSGIELKRLIGLEDPGEIELTDDLEYNIKVSQGEFYQVDEALIIADKNRKDLNIQKLTIELQQKKLKAAQSELLPKLALIGQYQIQAQADDMQFNEYAWPRTSFLGIQLSVPIFNGNRTKSQINQAKIKTQQEDILLTDLKEEVKTELATIISKWKESVTQLDIQETTVKSAELNYQMIDDRFRNSLGSRLELTDAELALTQAKINYLNAVYNLRILHVELQQALGLLSL</sequence>
<evidence type="ECO:0000256" key="3">
    <source>
        <dbReference type="ARBA" id="ARBA00022448"/>
    </source>
</evidence>
<keyword evidence="7" id="KW-0998">Cell outer membrane</keyword>
<evidence type="ECO:0000313" key="12">
    <source>
        <dbReference type="Proteomes" id="UP000198424"/>
    </source>
</evidence>
<keyword evidence="5" id="KW-0812">Transmembrane</keyword>
<dbReference type="GO" id="GO:0009279">
    <property type="term" value="C:cell outer membrane"/>
    <property type="evidence" value="ECO:0007669"/>
    <property type="project" value="UniProtKB-SubCell"/>
</dbReference>
<dbReference type="Proteomes" id="UP000198424">
    <property type="component" value="Unassembled WGS sequence"/>
</dbReference>
<evidence type="ECO:0000256" key="7">
    <source>
        <dbReference type="ARBA" id="ARBA00023237"/>
    </source>
</evidence>
<keyword evidence="8" id="KW-0732">Signal</keyword>
<dbReference type="AlphaFoldDB" id="A0A086AEC9"/>
<dbReference type="SUPFAM" id="SSF56954">
    <property type="entry name" value="Outer membrane efflux proteins (OEP)"/>
    <property type="match status" value="1"/>
</dbReference>
<evidence type="ECO:0000256" key="1">
    <source>
        <dbReference type="ARBA" id="ARBA00004442"/>
    </source>
</evidence>
<reference evidence="9 11" key="1">
    <citation type="submission" date="2014-07" db="EMBL/GenBank/DDBJ databases">
        <title>Genome of Flavobacterium hydatis DSM 2063.</title>
        <authorList>
            <person name="Pipes S.E."/>
            <person name="Stropko S.J."/>
            <person name="Newman J.D."/>
        </authorList>
    </citation>
    <scope>NUCLEOTIDE SEQUENCE [LARGE SCALE GENOMIC DNA]</scope>
    <source>
        <strain evidence="9 11">DSM 2063</strain>
    </source>
</reference>